<dbReference type="InterPro" id="IPR028018">
    <property type="entry name" value="DUF4646"/>
</dbReference>
<keyword evidence="3" id="KW-1185">Reference proteome</keyword>
<dbReference type="STRING" id="215250.A0A316YNA0"/>
<protein>
    <submittedName>
        <fullName evidence="2">Uncharacterized protein</fullName>
    </submittedName>
</protein>
<reference evidence="2 3" key="1">
    <citation type="journal article" date="2018" name="Mol. Biol. Evol.">
        <title>Broad Genomic Sampling Reveals a Smut Pathogenic Ancestry of the Fungal Clade Ustilaginomycotina.</title>
        <authorList>
            <person name="Kijpornyongpan T."/>
            <person name="Mondo S.J."/>
            <person name="Barry K."/>
            <person name="Sandor L."/>
            <person name="Lee J."/>
            <person name="Lipzen A."/>
            <person name="Pangilinan J."/>
            <person name="LaButti K."/>
            <person name="Hainaut M."/>
            <person name="Henrissat B."/>
            <person name="Grigoriev I.V."/>
            <person name="Spatafora J.W."/>
            <person name="Aime M.C."/>
        </authorList>
    </citation>
    <scope>NUCLEOTIDE SEQUENCE [LARGE SCALE GENOMIC DNA]</scope>
    <source>
        <strain evidence="2 3">MCA 4198</strain>
    </source>
</reference>
<dbReference type="Proteomes" id="UP000245768">
    <property type="component" value="Unassembled WGS sequence"/>
</dbReference>
<dbReference type="EMBL" id="KZ819636">
    <property type="protein sequence ID" value="PWN90622.1"/>
    <property type="molecule type" value="Genomic_DNA"/>
</dbReference>
<name>A0A316YNA0_9BASI</name>
<evidence type="ECO:0000313" key="2">
    <source>
        <dbReference type="EMBL" id="PWN90622.1"/>
    </source>
</evidence>
<feature type="region of interest" description="Disordered" evidence="1">
    <location>
        <begin position="1"/>
        <end position="25"/>
    </location>
</feature>
<gene>
    <name evidence="2" type="ORF">FA10DRAFT_119206</name>
</gene>
<dbReference type="OrthoDB" id="5314275at2759"/>
<proteinExistence type="predicted"/>
<dbReference type="Pfam" id="PF15496">
    <property type="entry name" value="DUF4646"/>
    <property type="match status" value="1"/>
</dbReference>
<evidence type="ECO:0000256" key="1">
    <source>
        <dbReference type="SAM" id="MobiDB-lite"/>
    </source>
</evidence>
<accession>A0A316YNA0</accession>
<dbReference type="RefSeq" id="XP_025377820.1">
    <property type="nucleotide sequence ID" value="XM_025517912.1"/>
</dbReference>
<dbReference type="AlphaFoldDB" id="A0A316YNA0"/>
<dbReference type="InParanoid" id="A0A316YNA0"/>
<evidence type="ECO:0000313" key="3">
    <source>
        <dbReference type="Proteomes" id="UP000245768"/>
    </source>
</evidence>
<dbReference type="GeneID" id="37039828"/>
<sequence>MEEKSQPPTHTAAFHLHPHAQRPRGVLQLPSPSSNAFRSGIPSTVADFGSPYALRPDWAPTEADAELTQLPSLDWATRVQNRLSKSQPLDFTAPCFRRRPGLHSYRRFPSRQVEGNGKFAGEGFKPCYFGPDFVEHDVSAADWARFLEDVEVAGRVGIGGQVLATVAPVTMHMGATGYFVTKAIKGVMAKRKEPEVLETIEAWSEHFFLPRNLEVFVHNGRERLTARRLATVEIPPLHPHFQSIEHSVTRSGLGVDEGVGENKKTYNRQGKAKEKAKIFLVIVAL</sequence>
<organism evidence="2 3">
    <name type="scientific">Acaromyces ingoldii</name>
    <dbReference type="NCBI Taxonomy" id="215250"/>
    <lineage>
        <taxon>Eukaryota</taxon>
        <taxon>Fungi</taxon>
        <taxon>Dikarya</taxon>
        <taxon>Basidiomycota</taxon>
        <taxon>Ustilaginomycotina</taxon>
        <taxon>Exobasidiomycetes</taxon>
        <taxon>Exobasidiales</taxon>
        <taxon>Cryptobasidiaceae</taxon>
        <taxon>Acaromyces</taxon>
    </lineage>
</organism>